<dbReference type="Pfam" id="PF02310">
    <property type="entry name" value="B12-binding"/>
    <property type="match status" value="1"/>
</dbReference>
<dbReference type="InterPro" id="IPR003759">
    <property type="entry name" value="Cbl-bd_cap"/>
</dbReference>
<dbReference type="SUPFAM" id="SSF56507">
    <property type="entry name" value="Methionine synthase activation domain-like"/>
    <property type="match status" value="1"/>
</dbReference>
<evidence type="ECO:0000259" key="29">
    <source>
        <dbReference type="PROSITE" id="PS51337"/>
    </source>
</evidence>
<dbReference type="EC" id="2.1.1.13" evidence="6 20"/>
<dbReference type="Pfam" id="PF02574">
    <property type="entry name" value="S-methyl_trans"/>
    <property type="match status" value="1"/>
</dbReference>
<dbReference type="NCBIfam" id="NF007024">
    <property type="entry name" value="PRK09490.1"/>
    <property type="match status" value="1"/>
</dbReference>
<evidence type="ECO:0000256" key="14">
    <source>
        <dbReference type="ARBA" id="ARBA00022737"/>
    </source>
</evidence>
<proteinExistence type="inferred from homology"/>
<dbReference type="PROSITE" id="PS51337">
    <property type="entry name" value="B12_BINDING_NTER"/>
    <property type="match status" value="1"/>
</dbReference>
<dbReference type="Gene3D" id="3.40.50.280">
    <property type="entry name" value="Cobalamin-binding domain"/>
    <property type="match status" value="1"/>
</dbReference>
<comment type="pathway">
    <text evidence="4 21">Amino-acid biosynthesis; L-methionine biosynthesis via de novo pathway; L-methionine from L-homocysteine (MetH route): step 1/1.</text>
</comment>
<keyword evidence="17 21" id="KW-0170">Cobalt</keyword>
<evidence type="ECO:0000256" key="17">
    <source>
        <dbReference type="ARBA" id="ARBA00023285"/>
    </source>
</evidence>
<evidence type="ECO:0000256" key="8">
    <source>
        <dbReference type="ARBA" id="ARBA00022603"/>
    </source>
</evidence>
<dbReference type="InterPro" id="IPR000489">
    <property type="entry name" value="Pterin-binding_dom"/>
</dbReference>
<keyword evidence="12 21" id="KW-0949">S-adenosyl-L-methionine</keyword>
<evidence type="ECO:0000256" key="12">
    <source>
        <dbReference type="ARBA" id="ARBA00022691"/>
    </source>
</evidence>
<evidence type="ECO:0000313" key="31">
    <source>
        <dbReference type="Proteomes" id="UP000199392"/>
    </source>
</evidence>
<feature type="domain" description="B12-binding N-terminal" evidence="29">
    <location>
        <begin position="667"/>
        <end position="761"/>
    </location>
</feature>
<feature type="binding site" evidence="23">
    <location>
        <position position="826"/>
    </location>
    <ligand>
        <name>methylcob(III)alamin</name>
        <dbReference type="ChEBI" id="CHEBI:28115"/>
    </ligand>
</feature>
<feature type="binding site" evidence="23">
    <location>
        <position position="711"/>
    </location>
    <ligand>
        <name>methylcob(III)alamin</name>
        <dbReference type="ChEBI" id="CHEBI:28115"/>
    </ligand>
</feature>
<keyword evidence="10 21" id="KW-0846">Cobalamin</keyword>
<keyword evidence="11 21" id="KW-0808">Transferase</keyword>
<evidence type="ECO:0000256" key="13">
    <source>
        <dbReference type="ARBA" id="ARBA00022723"/>
    </source>
</evidence>
<keyword evidence="31" id="KW-1185">Reference proteome</keyword>
<dbReference type="FunFam" id="3.20.20.330:FF:000001">
    <property type="entry name" value="Methionine synthase"/>
    <property type="match status" value="1"/>
</dbReference>
<dbReference type="InterPro" id="IPR036589">
    <property type="entry name" value="HCY_dom_sf"/>
</dbReference>
<keyword evidence="15 21" id="KW-0862">Zinc</keyword>
<feature type="binding site" evidence="23">
    <location>
        <position position="1155"/>
    </location>
    <ligand>
        <name>S-adenosyl-L-methionine</name>
        <dbReference type="ChEBI" id="CHEBI:59789"/>
    </ligand>
</feature>
<feature type="binding site" evidence="23">
    <location>
        <position position="830"/>
    </location>
    <ligand>
        <name>methylcob(III)alamin</name>
        <dbReference type="ChEBI" id="CHEBI:28115"/>
    </ligand>
</feature>
<evidence type="ECO:0000259" key="27">
    <source>
        <dbReference type="PROSITE" id="PS50974"/>
    </source>
</evidence>
<dbReference type="Gene3D" id="1.10.1240.10">
    <property type="entry name" value="Methionine synthase domain"/>
    <property type="match status" value="1"/>
</dbReference>
<dbReference type="InterPro" id="IPR004223">
    <property type="entry name" value="VitB12-dep_Met_synth_activ_dom"/>
</dbReference>
<dbReference type="InterPro" id="IPR037010">
    <property type="entry name" value="VitB12-dep_Met_synth_activ_sf"/>
</dbReference>
<evidence type="ECO:0000256" key="5">
    <source>
        <dbReference type="ARBA" id="ARBA00010398"/>
    </source>
</evidence>
<feature type="binding site" evidence="23">
    <location>
        <begin position="778"/>
        <end position="782"/>
    </location>
    <ligand>
        <name>methylcob(III)alamin</name>
        <dbReference type="ChEBI" id="CHEBI:28115"/>
    </ligand>
</feature>
<keyword evidence="9 21" id="KW-0028">Amino-acid biosynthesis</keyword>
<dbReference type="InterPro" id="IPR050554">
    <property type="entry name" value="Met_Synthase/Corrinoid"/>
</dbReference>
<dbReference type="GO" id="GO:0008705">
    <property type="term" value="F:methionine synthase activity"/>
    <property type="evidence" value="ECO:0007669"/>
    <property type="project" value="UniProtKB-UniRule"/>
</dbReference>
<dbReference type="SUPFAM" id="SSF47644">
    <property type="entry name" value="Methionine synthase domain"/>
    <property type="match status" value="1"/>
</dbReference>
<evidence type="ECO:0000256" key="11">
    <source>
        <dbReference type="ARBA" id="ARBA00022679"/>
    </source>
</evidence>
<feature type="binding site" evidence="22 24">
    <location>
        <position position="325"/>
    </location>
    <ligand>
        <name>Zn(2+)</name>
        <dbReference type="ChEBI" id="CHEBI:29105"/>
    </ligand>
</feature>
<dbReference type="SUPFAM" id="SSF52242">
    <property type="entry name" value="Cobalamin (vitamin B12)-binding domain"/>
    <property type="match status" value="1"/>
</dbReference>
<feature type="domain" description="AdoMet activation" evidence="27">
    <location>
        <begin position="920"/>
        <end position="1248"/>
    </location>
</feature>
<feature type="binding site" evidence="22 24">
    <location>
        <position position="324"/>
    </location>
    <ligand>
        <name>Zn(2+)</name>
        <dbReference type="ChEBI" id="CHEBI:29105"/>
    </ligand>
</feature>
<dbReference type="PROSITE" id="PS50970">
    <property type="entry name" value="HCY"/>
    <property type="match status" value="1"/>
</dbReference>
<comment type="similarity">
    <text evidence="5">Belongs to the vitamin-B12 dependent methionine synthase family.</text>
</comment>
<evidence type="ECO:0000256" key="1">
    <source>
        <dbReference type="ARBA" id="ARBA00001700"/>
    </source>
</evidence>
<accession>A0A1I6PSQ3</accession>
<dbReference type="SUPFAM" id="SSF51717">
    <property type="entry name" value="Dihydropteroate synthetase-like"/>
    <property type="match status" value="1"/>
</dbReference>
<dbReference type="CDD" id="cd00740">
    <property type="entry name" value="MeTr"/>
    <property type="match status" value="1"/>
</dbReference>
<evidence type="ECO:0000256" key="16">
    <source>
        <dbReference type="ARBA" id="ARBA00023167"/>
    </source>
</evidence>
<dbReference type="PANTHER" id="PTHR45833:SF1">
    <property type="entry name" value="METHIONINE SYNTHASE"/>
    <property type="match status" value="1"/>
</dbReference>
<dbReference type="InterPro" id="IPR033706">
    <property type="entry name" value="Met_synthase_B12-bd"/>
</dbReference>
<sequence>MSAAIPTRSPVFARLEAAARERILILDGAMGTQIQKLGLSEGDFQGCGGGACTCHLPHSSDKPQQGNNDILNLTRPEAIEEIHYQYAMAGADIAETNTFSSTTIAQADYDMQAAVYDLNYEGARLARKAMDRAEAEDGRARFVAGALGPTNRTASISPDVNNPGYRAVTFDQLREAYAQQAQALIDGGVDILLIETIFDTLNAKAAIFACEEVFAERGERLPVMISGTITDLSGRTLSGQTPTAFWHSVRHAEPLTIGLNCALGANAMRPHLAELSSVADTLICAYPNAGLPNEMGEYDETPEQMAEQVAGFARDGLVNIVGGCCGSTFDHIRAIAKAVAEYKPREIPEHIPQMRLSGLEPFTLTEAIPFVNVGERTNVTGSAKFRKLITNGDYATALEVALNQVENGAQVIDINMDEGLIDSKQAMIEFLNLIAAEPDIARVPIMIDSSKWEVIEAGLQCVQGKSIVNSISLKEGEESFLHQARLCRAYGAAVVVMAFDETGQADTEDRKVEICQRAYKILTEQVGFPPEDIIFDPNVFAVATGIEEHDNYGVDFIEATKRITETCPHVHISGGVSNLSFSFRGNEPVREAMHAVFLYHAIQNGMDMGIVNAGQLAVYDQIDAKLREACEDVVLNRKPANGGSATENMLELAEEYRGQGGAKGREKDMSWRELPVEKRLEHALVNGITEFIDADTEEARQAAERPLHVIEGPLMAGMNVVGDLFGAGKMFLPQVVKSARVMKQAVAVLLPYMEEEKRLNGGDGRESAGKVLMATVKGDVHDIGKNIVGVVLACNNYEIIDLGVMVPAEKILATARERNVDVIGLSGLITPSLDEMVHVASEMERQGFDIPLLIGGATTSRVHTAVKIHPRYGAGQAVHVNDASRAVGVVSSLLSPVQKPEYVANVQTEYADVAEKHARAELAKKRLPLENARANALKLEFKPKHPPSFLGTKAYDTWDLAELARYIDWTPFFQTWEMKGVYPKILDDEKQGEAARALFADAQAMLKKIIDEKWFHPRAVVGFWPANAIGDDIRLYKDESRAEELATFFTLRQQTAKRGDRPNVAMSDFVAPEGTPDYVGGFVVTAGIEEERIAKEFEAKNDDYSSILVKALADRFAEAFAERMHEVVRRELWGYAPDEACTPEELIAEKYAGIRPAPGYPAQPDHTEKTTLFELLDATNATGVELTESYAMWPGSSVSGLYLGHPESYYFGVAKVERDQVEDYAARKGMSVEEVERWLAPILNYVPGGVKTVAAE</sequence>
<dbReference type="CDD" id="cd02069">
    <property type="entry name" value="methionine_synthase_B12_BD"/>
    <property type="match status" value="1"/>
</dbReference>
<dbReference type="STRING" id="311180.SAMN04488050_101744"/>
<feature type="binding site" description="axial binding residue" evidence="22">
    <location>
        <position position="781"/>
    </location>
    <ligand>
        <name>methylcob(III)alamin</name>
        <dbReference type="ChEBI" id="CHEBI:28115"/>
    </ligand>
    <ligandPart>
        <name>Co</name>
        <dbReference type="ChEBI" id="CHEBI:27638"/>
    </ligandPart>
</feature>
<name>A0A1I6PSQ3_9RHOB</name>
<keyword evidence="8 21" id="KW-0489">Methyltransferase</keyword>
<comment type="domain">
    <text evidence="21">Modular enzyme with four functionally distinct domains. The isolated Hcy-binding domain catalyzes methyl transfer from free methylcobalamin to homocysteine. The Hcy-binding domain in association with the pterin-binding domain catalyzes the methylation of cob(I)alamin by methyltetrahydrofolate and the methylation of homocysteine. The B12-binding domain binds the cofactor. The AdoMet activation domain binds S-adenosyl-L-methionine. Under aerobic conditions cob(I)alamin can be converted to inactive cob(II)alamin. Reductive methylation by S-adenosyl-L-methionine and flavodoxin regenerates methylcobalamin.</text>
</comment>
<evidence type="ECO:0000259" key="28">
    <source>
        <dbReference type="PROSITE" id="PS51332"/>
    </source>
</evidence>
<dbReference type="SUPFAM" id="SSF82282">
    <property type="entry name" value="Homocysteine S-methyltransferase"/>
    <property type="match status" value="1"/>
</dbReference>
<feature type="binding site" evidence="23">
    <location>
        <begin position="1210"/>
        <end position="1211"/>
    </location>
    <ligand>
        <name>S-adenosyl-L-methionine</name>
        <dbReference type="ChEBI" id="CHEBI:59789"/>
    </ligand>
</feature>
<dbReference type="Proteomes" id="UP000199392">
    <property type="component" value="Unassembled WGS sequence"/>
</dbReference>
<feature type="domain" description="Pterin-binding" evidence="26">
    <location>
        <begin position="370"/>
        <end position="631"/>
    </location>
</feature>
<dbReference type="OrthoDB" id="9803687at2"/>
<dbReference type="SMART" id="SM01018">
    <property type="entry name" value="B12-binding_2"/>
    <property type="match status" value="1"/>
</dbReference>
<protein>
    <recommendedName>
        <fullName evidence="7 20">Methionine synthase</fullName>
        <ecNumber evidence="6 20">2.1.1.13</ecNumber>
    </recommendedName>
    <alternativeName>
        <fullName evidence="19 21">5-methyltetrahydrofolate--homocysteine methyltransferase</fullName>
    </alternativeName>
</protein>
<evidence type="ECO:0000256" key="22">
    <source>
        <dbReference type="PIRSR" id="PIRSR000381-1"/>
    </source>
</evidence>
<feature type="domain" description="Hcy-binding" evidence="25">
    <location>
        <begin position="12"/>
        <end position="339"/>
    </location>
</feature>
<dbReference type="GO" id="GO:0050667">
    <property type="term" value="P:homocysteine metabolic process"/>
    <property type="evidence" value="ECO:0007669"/>
    <property type="project" value="TreeGrafter"/>
</dbReference>
<comment type="catalytic activity">
    <reaction evidence="1 21">
        <text>(6S)-5-methyl-5,6,7,8-tetrahydrofolate + L-homocysteine = (6S)-5,6,7,8-tetrahydrofolate + L-methionine</text>
        <dbReference type="Rhea" id="RHEA:11172"/>
        <dbReference type="ChEBI" id="CHEBI:18608"/>
        <dbReference type="ChEBI" id="CHEBI:57453"/>
        <dbReference type="ChEBI" id="CHEBI:57844"/>
        <dbReference type="ChEBI" id="CHEBI:58199"/>
        <dbReference type="EC" id="2.1.1.13"/>
    </reaction>
</comment>
<evidence type="ECO:0000256" key="23">
    <source>
        <dbReference type="PIRSR" id="PIRSR000381-2"/>
    </source>
</evidence>
<keyword evidence="13 21" id="KW-0479">Metal-binding</keyword>
<dbReference type="InterPro" id="IPR036724">
    <property type="entry name" value="Cobalamin-bd_sf"/>
</dbReference>
<dbReference type="UniPathway" id="UPA00051">
    <property type="reaction ID" value="UER00081"/>
</dbReference>
<dbReference type="Pfam" id="PF02607">
    <property type="entry name" value="B12-binding_2"/>
    <property type="match status" value="1"/>
</dbReference>
<evidence type="ECO:0000256" key="24">
    <source>
        <dbReference type="PROSITE-ProRule" id="PRU00333"/>
    </source>
</evidence>
<dbReference type="Pfam" id="PF02965">
    <property type="entry name" value="Met_synt_B12"/>
    <property type="match status" value="1"/>
</dbReference>
<dbReference type="InterPro" id="IPR006158">
    <property type="entry name" value="Cobalamin-bd"/>
</dbReference>
<reference evidence="31" key="1">
    <citation type="submission" date="2016-10" db="EMBL/GenBank/DDBJ databases">
        <authorList>
            <person name="Varghese N."/>
            <person name="Submissions S."/>
        </authorList>
    </citation>
    <scope>NUCLEOTIDE SEQUENCE [LARGE SCALE GENOMIC DNA]</scope>
    <source>
        <strain evidence="31">DSM 26894</strain>
    </source>
</reference>
<evidence type="ECO:0000256" key="2">
    <source>
        <dbReference type="ARBA" id="ARBA00001947"/>
    </source>
</evidence>
<dbReference type="FunFam" id="1.10.1240.10:FF:000001">
    <property type="entry name" value="Methionine synthase"/>
    <property type="match status" value="1"/>
</dbReference>
<dbReference type="PROSITE" id="PS50974">
    <property type="entry name" value="ADOMET_ACTIVATION"/>
    <property type="match status" value="1"/>
</dbReference>
<feature type="binding site" evidence="22 24">
    <location>
        <position position="261"/>
    </location>
    <ligand>
        <name>Zn(2+)</name>
        <dbReference type="ChEBI" id="CHEBI:29105"/>
    </ligand>
</feature>
<dbReference type="GO" id="GO:0008270">
    <property type="term" value="F:zinc ion binding"/>
    <property type="evidence" value="ECO:0007669"/>
    <property type="project" value="UniProtKB-UniRule"/>
</dbReference>
<evidence type="ECO:0000256" key="10">
    <source>
        <dbReference type="ARBA" id="ARBA00022628"/>
    </source>
</evidence>
<feature type="binding site" evidence="23">
    <location>
        <position position="883"/>
    </location>
    <ligand>
        <name>methylcob(III)alamin</name>
        <dbReference type="ChEBI" id="CHEBI:28115"/>
    </ligand>
</feature>
<evidence type="ECO:0000256" key="7">
    <source>
        <dbReference type="ARBA" id="ARBA00013998"/>
    </source>
</evidence>
<feature type="binding site" evidence="23">
    <location>
        <position position="968"/>
    </location>
    <ligand>
        <name>S-adenosyl-L-methionine</name>
        <dbReference type="ChEBI" id="CHEBI:59789"/>
    </ligand>
</feature>
<dbReference type="GO" id="GO:0031419">
    <property type="term" value="F:cobalamin binding"/>
    <property type="evidence" value="ECO:0007669"/>
    <property type="project" value="UniProtKB-UniRule"/>
</dbReference>
<dbReference type="GO" id="GO:0032259">
    <property type="term" value="P:methylation"/>
    <property type="evidence" value="ECO:0007669"/>
    <property type="project" value="UniProtKB-KW"/>
</dbReference>
<keyword evidence="14" id="KW-0677">Repeat</keyword>
<dbReference type="InterPro" id="IPR036594">
    <property type="entry name" value="Meth_synthase_dom"/>
</dbReference>
<dbReference type="Pfam" id="PF00809">
    <property type="entry name" value="Pterin_bind"/>
    <property type="match status" value="1"/>
</dbReference>
<evidence type="ECO:0000256" key="19">
    <source>
        <dbReference type="ARBA" id="ARBA00031040"/>
    </source>
</evidence>
<dbReference type="InterPro" id="IPR011822">
    <property type="entry name" value="MetH"/>
</dbReference>
<dbReference type="AlphaFoldDB" id="A0A1I6PSQ3"/>
<evidence type="ECO:0000256" key="9">
    <source>
        <dbReference type="ARBA" id="ARBA00022605"/>
    </source>
</evidence>
<dbReference type="PANTHER" id="PTHR45833">
    <property type="entry name" value="METHIONINE SYNTHASE"/>
    <property type="match status" value="1"/>
</dbReference>
<dbReference type="Gene3D" id="1.10.288.10">
    <property type="entry name" value="Cobalamin-dependent Methionine Synthase, domain 2"/>
    <property type="match status" value="1"/>
</dbReference>
<comment type="cofactor">
    <cofactor evidence="3 21 22">
        <name>methylcob(III)alamin</name>
        <dbReference type="ChEBI" id="CHEBI:28115"/>
    </cofactor>
</comment>
<evidence type="ECO:0000256" key="6">
    <source>
        <dbReference type="ARBA" id="ARBA00012032"/>
    </source>
</evidence>
<dbReference type="FunFam" id="3.40.50.280:FF:000001">
    <property type="entry name" value="Methionine synthase"/>
    <property type="match status" value="1"/>
</dbReference>
<comment type="function">
    <text evidence="18 21">Catalyzes the transfer of a methyl group from methyl-cobalamin to homocysteine, yielding enzyme-bound cob(I)alamin and methionine. Subsequently, remethylates the cofactor using methyltetrahydrofolate.</text>
</comment>
<evidence type="ECO:0000256" key="18">
    <source>
        <dbReference type="ARBA" id="ARBA00025552"/>
    </source>
</evidence>
<dbReference type="InterPro" id="IPR003726">
    <property type="entry name" value="HCY_dom"/>
</dbReference>
<evidence type="ECO:0000256" key="21">
    <source>
        <dbReference type="PIRNR" id="PIRNR000381"/>
    </source>
</evidence>
<evidence type="ECO:0000259" key="26">
    <source>
        <dbReference type="PROSITE" id="PS50972"/>
    </source>
</evidence>
<dbReference type="PROSITE" id="PS51332">
    <property type="entry name" value="B12_BINDING"/>
    <property type="match status" value="1"/>
</dbReference>
<dbReference type="NCBIfam" id="TIGR02082">
    <property type="entry name" value="metH"/>
    <property type="match status" value="1"/>
</dbReference>
<dbReference type="RefSeq" id="WP_092421953.1">
    <property type="nucleotide sequence ID" value="NZ_FNCL01000002.1"/>
</dbReference>
<dbReference type="FunFam" id="3.20.20.20:FF:000002">
    <property type="entry name" value="Methionine synthase"/>
    <property type="match status" value="1"/>
</dbReference>
<dbReference type="Gene3D" id="3.10.196.10">
    <property type="entry name" value="Vitamin B12-dependent methionine synthase, activation domain"/>
    <property type="match status" value="1"/>
</dbReference>
<organism evidence="30 31">
    <name type="scientific">Alloyangia pacifica</name>
    <dbReference type="NCBI Taxonomy" id="311180"/>
    <lineage>
        <taxon>Bacteria</taxon>
        <taxon>Pseudomonadati</taxon>
        <taxon>Pseudomonadota</taxon>
        <taxon>Alphaproteobacteria</taxon>
        <taxon>Rhodobacterales</taxon>
        <taxon>Roseobacteraceae</taxon>
        <taxon>Alloyangia</taxon>
    </lineage>
</organism>
<dbReference type="Gene3D" id="3.20.20.330">
    <property type="entry name" value="Homocysteine-binding-like domain"/>
    <property type="match status" value="1"/>
</dbReference>
<evidence type="ECO:0000313" key="30">
    <source>
        <dbReference type="EMBL" id="SFS43277.1"/>
    </source>
</evidence>
<evidence type="ECO:0000256" key="15">
    <source>
        <dbReference type="ARBA" id="ARBA00022833"/>
    </source>
</evidence>
<dbReference type="PROSITE" id="PS50972">
    <property type="entry name" value="PTERIN_BINDING"/>
    <property type="match status" value="1"/>
</dbReference>
<dbReference type="GO" id="GO:0005829">
    <property type="term" value="C:cytosol"/>
    <property type="evidence" value="ECO:0007669"/>
    <property type="project" value="TreeGrafter"/>
</dbReference>
<comment type="cofactor">
    <cofactor evidence="2 21 24">
        <name>Zn(2+)</name>
        <dbReference type="ChEBI" id="CHEBI:29105"/>
    </cofactor>
</comment>
<evidence type="ECO:0000256" key="20">
    <source>
        <dbReference type="NCBIfam" id="TIGR02082"/>
    </source>
</evidence>
<dbReference type="InterPro" id="IPR011005">
    <property type="entry name" value="Dihydropteroate_synth-like_sf"/>
</dbReference>
<evidence type="ECO:0000256" key="4">
    <source>
        <dbReference type="ARBA" id="ARBA00005178"/>
    </source>
</evidence>
<dbReference type="EMBL" id="FOZW01000001">
    <property type="protein sequence ID" value="SFS43277.1"/>
    <property type="molecule type" value="Genomic_DNA"/>
</dbReference>
<evidence type="ECO:0000259" key="25">
    <source>
        <dbReference type="PROSITE" id="PS50970"/>
    </source>
</evidence>
<gene>
    <name evidence="30" type="ORF">SAMN04488050_101744</name>
</gene>
<keyword evidence="16 21" id="KW-0486">Methionine biosynthesis</keyword>
<evidence type="ECO:0000256" key="3">
    <source>
        <dbReference type="ARBA" id="ARBA00001956"/>
    </source>
</evidence>
<dbReference type="PIRSF" id="PIRSF000381">
    <property type="entry name" value="MetH"/>
    <property type="match status" value="1"/>
</dbReference>
<feature type="domain" description="B12-binding" evidence="28">
    <location>
        <begin position="768"/>
        <end position="904"/>
    </location>
</feature>
<dbReference type="GO" id="GO:0046653">
    <property type="term" value="P:tetrahydrofolate metabolic process"/>
    <property type="evidence" value="ECO:0007669"/>
    <property type="project" value="TreeGrafter"/>
</dbReference>
<dbReference type="Gene3D" id="3.20.20.20">
    <property type="entry name" value="Dihydropteroate synthase-like"/>
    <property type="match status" value="1"/>
</dbReference>